<feature type="non-terminal residue" evidence="1">
    <location>
        <position position="1"/>
    </location>
</feature>
<sequence>DETKGFLFSLQEIKAKFKAFVKDDLFKEDSITKEEMKDVCSLHSTIAESNKEYLEHTEFDKDMEKCLGMWTHATSNTMIPRGIEIAEAFKRFRHRILKI</sequence>
<gene>
    <name evidence="1" type="ORF">KI387_006342</name>
</gene>
<evidence type="ECO:0000313" key="2">
    <source>
        <dbReference type="Proteomes" id="UP000824469"/>
    </source>
</evidence>
<organism evidence="1 2">
    <name type="scientific">Taxus chinensis</name>
    <name type="common">Chinese yew</name>
    <name type="synonym">Taxus wallichiana var. chinensis</name>
    <dbReference type="NCBI Taxonomy" id="29808"/>
    <lineage>
        <taxon>Eukaryota</taxon>
        <taxon>Viridiplantae</taxon>
        <taxon>Streptophyta</taxon>
        <taxon>Embryophyta</taxon>
        <taxon>Tracheophyta</taxon>
        <taxon>Spermatophyta</taxon>
        <taxon>Pinopsida</taxon>
        <taxon>Pinidae</taxon>
        <taxon>Conifers II</taxon>
        <taxon>Cupressales</taxon>
        <taxon>Taxaceae</taxon>
        <taxon>Taxus</taxon>
    </lineage>
</organism>
<proteinExistence type="predicted"/>
<feature type="non-terminal residue" evidence="1">
    <location>
        <position position="99"/>
    </location>
</feature>
<comment type="caution">
    <text evidence="1">The sequence shown here is derived from an EMBL/GenBank/DDBJ whole genome shotgun (WGS) entry which is preliminary data.</text>
</comment>
<accession>A0AA38LJC2</accession>
<dbReference type="AlphaFoldDB" id="A0AA38LJC2"/>
<dbReference type="Proteomes" id="UP000824469">
    <property type="component" value="Unassembled WGS sequence"/>
</dbReference>
<keyword evidence="2" id="KW-1185">Reference proteome</keyword>
<evidence type="ECO:0000313" key="1">
    <source>
        <dbReference type="EMBL" id="KAH9326164.1"/>
    </source>
</evidence>
<name>A0AA38LJC2_TAXCH</name>
<reference evidence="1 2" key="1">
    <citation type="journal article" date="2021" name="Nat. Plants">
        <title>The Taxus genome provides insights into paclitaxel biosynthesis.</title>
        <authorList>
            <person name="Xiong X."/>
            <person name="Gou J."/>
            <person name="Liao Q."/>
            <person name="Li Y."/>
            <person name="Zhou Q."/>
            <person name="Bi G."/>
            <person name="Li C."/>
            <person name="Du R."/>
            <person name="Wang X."/>
            <person name="Sun T."/>
            <person name="Guo L."/>
            <person name="Liang H."/>
            <person name="Lu P."/>
            <person name="Wu Y."/>
            <person name="Zhang Z."/>
            <person name="Ro D.K."/>
            <person name="Shang Y."/>
            <person name="Huang S."/>
            <person name="Yan J."/>
        </authorList>
    </citation>
    <scope>NUCLEOTIDE SEQUENCE [LARGE SCALE GENOMIC DNA]</scope>
    <source>
        <strain evidence="1">Ta-2019</strain>
    </source>
</reference>
<protein>
    <submittedName>
        <fullName evidence="1">Uncharacterized protein</fullName>
    </submittedName>
</protein>
<dbReference type="EMBL" id="JAHRHJ020000002">
    <property type="protein sequence ID" value="KAH9326164.1"/>
    <property type="molecule type" value="Genomic_DNA"/>
</dbReference>